<dbReference type="AlphaFoldDB" id="A0A0R2AYN1"/>
<dbReference type="PATRIC" id="fig|1423727.3.peg.145"/>
<name>A0A0R2AYN1_9LACO</name>
<evidence type="ECO:0000256" key="5">
    <source>
        <dbReference type="ARBA" id="ARBA00023136"/>
    </source>
</evidence>
<keyword evidence="4 6" id="KW-1133">Transmembrane helix</keyword>
<dbReference type="GO" id="GO:0005886">
    <property type="term" value="C:plasma membrane"/>
    <property type="evidence" value="ECO:0007669"/>
    <property type="project" value="UniProtKB-SubCell"/>
</dbReference>
<feature type="transmembrane region" description="Helical" evidence="6">
    <location>
        <begin position="21"/>
        <end position="42"/>
    </location>
</feature>
<evidence type="ECO:0000256" key="3">
    <source>
        <dbReference type="ARBA" id="ARBA00022692"/>
    </source>
</evidence>
<comment type="caution">
    <text evidence="8">The sequence shown here is derived from an EMBL/GenBank/DDBJ whole genome shotgun (WGS) entry which is preliminary data.</text>
</comment>
<evidence type="ECO:0000256" key="1">
    <source>
        <dbReference type="ARBA" id="ARBA00004651"/>
    </source>
</evidence>
<dbReference type="OrthoDB" id="9768837at2"/>
<dbReference type="Proteomes" id="UP000051672">
    <property type="component" value="Unassembled WGS sequence"/>
</dbReference>
<dbReference type="EMBL" id="AYZQ01000001">
    <property type="protein sequence ID" value="KRM72440.1"/>
    <property type="molecule type" value="Genomic_DNA"/>
</dbReference>
<keyword evidence="5 6" id="KW-0472">Membrane</keyword>
<evidence type="ECO:0000256" key="6">
    <source>
        <dbReference type="SAM" id="Phobius"/>
    </source>
</evidence>
<feature type="domain" description="ABC-2 type transporter transmembrane" evidence="7">
    <location>
        <begin position="21"/>
        <end position="378"/>
    </location>
</feature>
<evidence type="ECO:0000313" key="8">
    <source>
        <dbReference type="EMBL" id="KRM72440.1"/>
    </source>
</evidence>
<keyword evidence="2" id="KW-1003">Cell membrane</keyword>
<feature type="transmembrane region" description="Helical" evidence="6">
    <location>
        <begin position="362"/>
        <end position="384"/>
    </location>
</feature>
<evidence type="ECO:0000259" key="7">
    <source>
        <dbReference type="Pfam" id="PF12698"/>
    </source>
</evidence>
<sequence>MDKFWVVFSQVFKKNVRSGSWLFLVAAPIIFALIGGGLVYYISQTNASPRVAVVSQNPAVTNGLKAQKTGIDFVARDAQTAERQLTAEKVDGVLTVSATDLTARYTGRENAKSVSVDQLKQALTNVKTQQSVQQLKLTPAQVSALLAPAKLTTRTVTIQDGRQVAKQNSANAVNRTFAIVVVVLIIMVTMTYGSMLAQEIATEKGSRIMEILLSSVSATTQFFGKIAGIFALLLTQIAVYVVAFAIAWPFLSHWAVIRQLTAGIDWSFLWNAPGLVTLGFFVIGTLSYAVLAALTGSLVSNQEQVSQAVMPLSMLGMLGYFGALIAQASDSMLVQVGSYIPFINVSLMPVQLTMGHASTLQAVISLIWSTAFLGLFTWFTATVYKHNVLVYSGSGFLQSMRTSWQIWRSERSH</sequence>
<keyword evidence="9" id="KW-1185">Reference proteome</keyword>
<dbReference type="GO" id="GO:0140359">
    <property type="term" value="F:ABC-type transporter activity"/>
    <property type="evidence" value="ECO:0007669"/>
    <property type="project" value="InterPro"/>
</dbReference>
<dbReference type="PANTHER" id="PTHR30294:SF29">
    <property type="entry name" value="MULTIDRUG ABC TRANSPORTER PERMEASE YBHS-RELATED"/>
    <property type="match status" value="1"/>
</dbReference>
<dbReference type="Pfam" id="PF12698">
    <property type="entry name" value="ABC2_membrane_3"/>
    <property type="match status" value="1"/>
</dbReference>
<evidence type="ECO:0000256" key="4">
    <source>
        <dbReference type="ARBA" id="ARBA00022989"/>
    </source>
</evidence>
<gene>
    <name evidence="8" type="ORF">FC34_GL000145</name>
</gene>
<feature type="transmembrane region" description="Helical" evidence="6">
    <location>
        <begin position="268"/>
        <end position="296"/>
    </location>
</feature>
<dbReference type="PANTHER" id="PTHR30294">
    <property type="entry name" value="MEMBRANE COMPONENT OF ABC TRANSPORTER YHHJ-RELATED"/>
    <property type="match status" value="1"/>
</dbReference>
<feature type="transmembrane region" description="Helical" evidence="6">
    <location>
        <begin position="177"/>
        <end position="201"/>
    </location>
</feature>
<dbReference type="STRING" id="1423727.FC34_GL000145"/>
<comment type="subcellular location">
    <subcellularLocation>
        <location evidence="1">Cell membrane</location>
        <topology evidence="1">Multi-pass membrane protein</topology>
    </subcellularLocation>
</comment>
<protein>
    <submittedName>
        <fullName evidence="8">ABC-type Na+ efflux pump</fullName>
    </submittedName>
</protein>
<evidence type="ECO:0000313" key="9">
    <source>
        <dbReference type="Proteomes" id="UP000051672"/>
    </source>
</evidence>
<dbReference type="InterPro" id="IPR051449">
    <property type="entry name" value="ABC-2_transporter_component"/>
</dbReference>
<feature type="transmembrane region" description="Helical" evidence="6">
    <location>
        <begin position="332"/>
        <end position="350"/>
    </location>
</feature>
<evidence type="ECO:0000256" key="2">
    <source>
        <dbReference type="ARBA" id="ARBA00022475"/>
    </source>
</evidence>
<dbReference type="RefSeq" id="WP_057893469.1">
    <property type="nucleotide sequence ID" value="NZ_AYZQ01000001.1"/>
</dbReference>
<organism evidence="8 9">
    <name type="scientific">Lacticaseibacillus brantae DSM 23927</name>
    <dbReference type="NCBI Taxonomy" id="1423727"/>
    <lineage>
        <taxon>Bacteria</taxon>
        <taxon>Bacillati</taxon>
        <taxon>Bacillota</taxon>
        <taxon>Bacilli</taxon>
        <taxon>Lactobacillales</taxon>
        <taxon>Lactobacillaceae</taxon>
        <taxon>Lacticaseibacillus</taxon>
    </lineage>
</organism>
<dbReference type="InterPro" id="IPR013525">
    <property type="entry name" value="ABC2_TM"/>
</dbReference>
<keyword evidence="3 6" id="KW-0812">Transmembrane</keyword>
<proteinExistence type="predicted"/>
<feature type="transmembrane region" description="Helical" evidence="6">
    <location>
        <begin position="308"/>
        <end position="326"/>
    </location>
</feature>
<reference evidence="8 9" key="1">
    <citation type="journal article" date="2015" name="Genome Announc.">
        <title>Expanding the biotechnology potential of lactobacilli through comparative genomics of 213 strains and associated genera.</title>
        <authorList>
            <person name="Sun Z."/>
            <person name="Harris H.M."/>
            <person name="McCann A."/>
            <person name="Guo C."/>
            <person name="Argimon S."/>
            <person name="Zhang W."/>
            <person name="Yang X."/>
            <person name="Jeffery I.B."/>
            <person name="Cooney J.C."/>
            <person name="Kagawa T.F."/>
            <person name="Liu W."/>
            <person name="Song Y."/>
            <person name="Salvetti E."/>
            <person name="Wrobel A."/>
            <person name="Rasinkangas P."/>
            <person name="Parkhill J."/>
            <person name="Rea M.C."/>
            <person name="O'Sullivan O."/>
            <person name="Ritari J."/>
            <person name="Douillard F.P."/>
            <person name="Paul Ross R."/>
            <person name="Yang R."/>
            <person name="Briner A.E."/>
            <person name="Felis G.E."/>
            <person name="de Vos W.M."/>
            <person name="Barrangou R."/>
            <person name="Klaenhammer T.R."/>
            <person name="Caufield P.W."/>
            <person name="Cui Y."/>
            <person name="Zhang H."/>
            <person name="O'Toole P.W."/>
        </authorList>
    </citation>
    <scope>NUCLEOTIDE SEQUENCE [LARGE SCALE GENOMIC DNA]</scope>
    <source>
        <strain evidence="8 9">DSM 23927</strain>
    </source>
</reference>
<accession>A0A0R2AYN1</accession>
<feature type="transmembrane region" description="Helical" evidence="6">
    <location>
        <begin position="222"/>
        <end position="248"/>
    </location>
</feature>